<protein>
    <submittedName>
        <fullName evidence="4">Uncharacterized protein</fullName>
    </submittedName>
</protein>
<evidence type="ECO:0000313" key="5">
    <source>
        <dbReference type="Proteomes" id="UP000290289"/>
    </source>
</evidence>
<gene>
    <name evidence="4" type="ORF">DVH24_019579</name>
</gene>
<dbReference type="SMART" id="SM00659">
    <property type="entry name" value="RPOLCX"/>
    <property type="match status" value="2"/>
</dbReference>
<dbReference type="PANTHER" id="PTHR46087:SF9">
    <property type="entry name" value="ARM REPEAT SUPERFAMILY PROTEIN"/>
    <property type="match status" value="1"/>
</dbReference>
<keyword evidence="2" id="KW-0862">Zinc</keyword>
<dbReference type="STRING" id="3750.A0A498I5E3"/>
<dbReference type="GO" id="GO:0046872">
    <property type="term" value="F:metal ion binding"/>
    <property type="evidence" value="ECO:0007669"/>
    <property type="project" value="UniProtKB-KW"/>
</dbReference>
<dbReference type="Pfam" id="PF03604">
    <property type="entry name" value="Zn_ribbon_RPAB4"/>
    <property type="match status" value="2"/>
</dbReference>
<evidence type="ECO:0000256" key="3">
    <source>
        <dbReference type="SAM" id="MobiDB-lite"/>
    </source>
</evidence>
<dbReference type="PANTHER" id="PTHR46087">
    <property type="entry name" value="PUTATIVE, EXPRESSED-RELATED"/>
    <property type="match status" value="1"/>
</dbReference>
<proteinExistence type="predicted"/>
<keyword evidence="5" id="KW-1185">Reference proteome</keyword>
<evidence type="ECO:0000256" key="1">
    <source>
        <dbReference type="ARBA" id="ARBA00022723"/>
    </source>
</evidence>
<comment type="caution">
    <text evidence="4">The sequence shown here is derived from an EMBL/GenBank/DDBJ whole genome shotgun (WGS) entry which is preliminary data.</text>
</comment>
<name>A0A498I5E3_MALDO</name>
<dbReference type="SUPFAM" id="SSF48371">
    <property type="entry name" value="ARM repeat"/>
    <property type="match status" value="1"/>
</dbReference>
<dbReference type="GO" id="GO:0003677">
    <property type="term" value="F:DNA binding"/>
    <property type="evidence" value="ECO:0007669"/>
    <property type="project" value="InterPro"/>
</dbReference>
<dbReference type="Proteomes" id="UP000290289">
    <property type="component" value="Chromosome 14"/>
</dbReference>
<dbReference type="InterPro" id="IPR049152">
    <property type="entry name" value="EFR3-like_ARM"/>
</dbReference>
<feature type="region of interest" description="Disordered" evidence="3">
    <location>
        <begin position="579"/>
        <end position="641"/>
    </location>
</feature>
<dbReference type="Pfam" id="PF21052">
    <property type="entry name" value="EFR3_ARM"/>
    <property type="match status" value="1"/>
</dbReference>
<sequence>MSAVSGVISRQVLPACGSLCFFCPALRARSRQPVKRYKKLIADIFPRNQEEGPNDRKIGKLCEYVAKNPLRIPKITTYLEQRCYKELRNENFRSAKIVMCIYNKLLISCKEQMPLFASSLLSIMHTLLDQTRQDEMQIIGCQTLFNFVNNQTDGTYTFNLEGFIPKLCQIAQEPGEDERASNLRSAALQALSSMVWFMGEKSHISVKFDSIVAVVLENYGGSNKTTENLEGSKRWVQEVQSNEGHGSSSPDVTIRLTSWSTLVDDKGELNVTVEDAKNPCFWSRVCLHNMAKLAKEATTIRRVLESLFRYFDTGNLWSPKYGLAIPVLKDIQVLMDDCGQSTHILLSILIKHLDHKNVLKQPNMQLEIAEVTTSLSQLAKVEPSVAIIGAVSDAMRHLRKSIHCSLDDANLGTDVTKWNRSFREVVDKCLVQLCYKVGEPGPILDAMAVMLENISTITVIARNTISAVYRTAQIVASLPNLSYQNKASSITYVLAFPEALFHQLLPAMVHPDHETRVGAHRIFSVVLVPSSVCPTRSSPNTESKKALNFPRTLSRTVSVFSSSAALFEKLRREKISSRESICEEDNENTDNEGEQRDTNNGILSRLRSSYSRTYSIKSSPAPSSTKENSVNSSTKEPEANSLRLSSHQITLLLLSIWAQSISPGNMPENYEAIAHTLSLVVLFSRAKNSRIEVLVRSFQLAFSLRNISLNEGGLLPPSRRRSLFTLATSMILFLSKAYNIVSLVCRAKAVLVDKIVDPFLHLVEDRKLQAVKTGPNHPRHLYGSEEDDNMALKSLSEINITEEQTKEFFASEVVKSLERLLDAEMSTIREELLSEFLPDDVCPLGAQLCMDAPQKLYQVDSRDTKSMKEDAPIFSLDDDYFQGSFDSQKNNLDFSAESHNLLSVSQLIESVLETAHQVGRVSVSNAPDVPYKEMAGQCEALLLGKQQKMSNLMSSQPKQEYLMNQSLQNHSDDAKWMTSDSHRSGNPFVDDTANSYKPSPSTGHAPMMCVTEYQHHPHSFRLPASSPYDNFLKAAECGLEVQLKPNDSMQCRDCGYHILYKKRARRNCGMEVQLKSNDVIQCRECGYRILYKKRTRRIRGALKNPGGVLSMATDDVNDRWRLLNSAMFYTTCTVLTRNSPIGQGLNPEFLSVDSHPKTSEKPQYVTIASMPSTSLSGWRTPTYQSLDLMHSQFTNLGFKNDGDLRDLNQIWKLRLILSNGRTFPAFIHPLFLFQLKSITTAFSLHFSDTRARIWMI</sequence>
<feature type="compositionally biased region" description="Low complexity" evidence="3">
    <location>
        <begin position="603"/>
        <end position="619"/>
    </location>
</feature>
<dbReference type="AlphaFoldDB" id="A0A498I5E3"/>
<dbReference type="InterPro" id="IPR055296">
    <property type="entry name" value="SRL2-like"/>
</dbReference>
<reference evidence="4 5" key="1">
    <citation type="submission" date="2018-10" db="EMBL/GenBank/DDBJ databases">
        <title>A high-quality apple genome assembly.</title>
        <authorList>
            <person name="Hu J."/>
        </authorList>
    </citation>
    <scope>NUCLEOTIDE SEQUENCE [LARGE SCALE GENOMIC DNA]</scope>
    <source>
        <strain evidence="5">cv. HFTH1</strain>
        <tissue evidence="4">Young leaf</tissue>
    </source>
</reference>
<dbReference type="SUPFAM" id="SSF63393">
    <property type="entry name" value="RNA polymerase subunits"/>
    <property type="match status" value="2"/>
</dbReference>
<dbReference type="EMBL" id="RDQH01000340">
    <property type="protein sequence ID" value="RXH76691.1"/>
    <property type="molecule type" value="Genomic_DNA"/>
</dbReference>
<dbReference type="InterPro" id="IPR016024">
    <property type="entry name" value="ARM-type_fold"/>
</dbReference>
<dbReference type="InterPro" id="IPR029040">
    <property type="entry name" value="RPABC4/Spt4"/>
</dbReference>
<accession>A0A498I5E3</accession>
<feature type="compositionally biased region" description="Acidic residues" evidence="3">
    <location>
        <begin position="582"/>
        <end position="592"/>
    </location>
</feature>
<dbReference type="InterPro" id="IPR006591">
    <property type="entry name" value="RNAP_P/RPABC4"/>
</dbReference>
<evidence type="ECO:0000256" key="2">
    <source>
        <dbReference type="ARBA" id="ARBA00022833"/>
    </source>
</evidence>
<dbReference type="GO" id="GO:0003899">
    <property type="term" value="F:DNA-directed RNA polymerase activity"/>
    <property type="evidence" value="ECO:0007669"/>
    <property type="project" value="InterPro"/>
</dbReference>
<feature type="compositionally biased region" description="Polar residues" evidence="3">
    <location>
        <begin position="620"/>
        <end position="634"/>
    </location>
</feature>
<dbReference type="GO" id="GO:0006351">
    <property type="term" value="P:DNA-templated transcription"/>
    <property type="evidence" value="ECO:0007669"/>
    <property type="project" value="InterPro"/>
</dbReference>
<organism evidence="4 5">
    <name type="scientific">Malus domestica</name>
    <name type="common">Apple</name>
    <name type="synonym">Pyrus malus</name>
    <dbReference type="NCBI Taxonomy" id="3750"/>
    <lineage>
        <taxon>Eukaryota</taxon>
        <taxon>Viridiplantae</taxon>
        <taxon>Streptophyta</taxon>
        <taxon>Embryophyta</taxon>
        <taxon>Tracheophyta</taxon>
        <taxon>Spermatophyta</taxon>
        <taxon>Magnoliopsida</taxon>
        <taxon>eudicotyledons</taxon>
        <taxon>Gunneridae</taxon>
        <taxon>Pentapetalae</taxon>
        <taxon>rosids</taxon>
        <taxon>fabids</taxon>
        <taxon>Rosales</taxon>
        <taxon>Rosaceae</taxon>
        <taxon>Amygdaloideae</taxon>
        <taxon>Maleae</taxon>
        <taxon>Malus</taxon>
    </lineage>
</organism>
<keyword evidence="1" id="KW-0479">Metal-binding</keyword>
<dbReference type="Gene3D" id="2.20.28.30">
    <property type="entry name" value="RNA polymerase ii, chain L"/>
    <property type="match status" value="2"/>
</dbReference>
<evidence type="ECO:0000313" key="4">
    <source>
        <dbReference type="EMBL" id="RXH76691.1"/>
    </source>
</evidence>